<dbReference type="InParanoid" id="A2EWG6"/>
<dbReference type="Pfam" id="PF01602">
    <property type="entry name" value="Adaptin_N"/>
    <property type="match status" value="1"/>
</dbReference>
<accession>A2EWG6</accession>
<dbReference type="RefSeq" id="XP_001315216.1">
    <property type="nucleotide sequence ID" value="XM_001315181.1"/>
</dbReference>
<dbReference type="PANTHER" id="PTHR22780">
    <property type="entry name" value="ADAPTIN, ALPHA/GAMMA/EPSILON"/>
    <property type="match status" value="1"/>
</dbReference>
<dbReference type="Gene3D" id="2.60.40.1230">
    <property type="match status" value="1"/>
</dbReference>
<evidence type="ECO:0000313" key="6">
    <source>
        <dbReference type="EMBL" id="EAY02993.1"/>
    </source>
</evidence>
<dbReference type="VEuPathDB" id="TrichDB:TVAGG3_0877030"/>
<keyword evidence="3" id="KW-0653">Protein transport</keyword>
<dbReference type="GO" id="GO:0140312">
    <property type="term" value="F:cargo adaptor activity"/>
    <property type="evidence" value="ECO:0000318"/>
    <property type="project" value="GO_Central"/>
</dbReference>
<dbReference type="InterPro" id="IPR013041">
    <property type="entry name" value="Clathrin_app_Ig-like_sf"/>
</dbReference>
<evidence type="ECO:0000259" key="5">
    <source>
        <dbReference type="Pfam" id="PF01602"/>
    </source>
</evidence>
<protein>
    <recommendedName>
        <fullName evidence="5">Clathrin/coatomer adaptor adaptin-like N-terminal domain-containing protein</fullName>
    </recommendedName>
</protein>
<dbReference type="InterPro" id="IPR050840">
    <property type="entry name" value="Adaptor_Complx_Large_Subunit"/>
</dbReference>
<evidence type="ECO:0000256" key="1">
    <source>
        <dbReference type="ARBA" id="ARBA00004308"/>
    </source>
</evidence>
<dbReference type="VEuPathDB" id="TrichDB:TVAG_057440"/>
<keyword evidence="2" id="KW-0813">Transport</keyword>
<dbReference type="GO" id="GO:0012505">
    <property type="term" value="C:endomembrane system"/>
    <property type="evidence" value="ECO:0007669"/>
    <property type="project" value="UniProtKB-SubCell"/>
</dbReference>
<dbReference type="Proteomes" id="UP000001542">
    <property type="component" value="Unassembled WGS sequence"/>
</dbReference>
<dbReference type="SUPFAM" id="SSF49348">
    <property type="entry name" value="Clathrin adaptor appendage domain"/>
    <property type="match status" value="1"/>
</dbReference>
<dbReference type="SUPFAM" id="SSF48371">
    <property type="entry name" value="ARM repeat"/>
    <property type="match status" value="1"/>
</dbReference>
<evidence type="ECO:0000256" key="4">
    <source>
        <dbReference type="ARBA" id="ARBA00023136"/>
    </source>
</evidence>
<reference evidence="6" key="1">
    <citation type="submission" date="2006-10" db="EMBL/GenBank/DDBJ databases">
        <authorList>
            <person name="Amadeo P."/>
            <person name="Zhao Q."/>
            <person name="Wortman J."/>
            <person name="Fraser-Liggett C."/>
            <person name="Carlton J."/>
        </authorList>
    </citation>
    <scope>NUCLEOTIDE SEQUENCE</scope>
    <source>
        <strain evidence="6">G3</strain>
    </source>
</reference>
<dbReference type="InterPro" id="IPR011989">
    <property type="entry name" value="ARM-like"/>
</dbReference>
<evidence type="ECO:0000256" key="3">
    <source>
        <dbReference type="ARBA" id="ARBA00022927"/>
    </source>
</evidence>
<dbReference type="GO" id="GO:0030124">
    <property type="term" value="C:AP-4 adaptor complex"/>
    <property type="evidence" value="ECO:0000318"/>
    <property type="project" value="GO_Central"/>
</dbReference>
<keyword evidence="7" id="KW-1185">Reference proteome</keyword>
<proteinExistence type="predicted"/>
<dbReference type="Gene3D" id="1.25.10.10">
    <property type="entry name" value="Leucine-rich Repeat Variant"/>
    <property type="match status" value="1"/>
</dbReference>
<reference evidence="6" key="2">
    <citation type="journal article" date="2007" name="Science">
        <title>Draft genome sequence of the sexually transmitted pathogen Trichomonas vaginalis.</title>
        <authorList>
            <person name="Carlton J.M."/>
            <person name="Hirt R.P."/>
            <person name="Silva J.C."/>
            <person name="Delcher A.L."/>
            <person name="Schatz M."/>
            <person name="Zhao Q."/>
            <person name="Wortman J.R."/>
            <person name="Bidwell S.L."/>
            <person name="Alsmark U.C.M."/>
            <person name="Besteiro S."/>
            <person name="Sicheritz-Ponten T."/>
            <person name="Noel C.J."/>
            <person name="Dacks J.B."/>
            <person name="Foster P.G."/>
            <person name="Simillion C."/>
            <person name="Van de Peer Y."/>
            <person name="Miranda-Saavedra D."/>
            <person name="Barton G.J."/>
            <person name="Westrop G.D."/>
            <person name="Mueller S."/>
            <person name="Dessi D."/>
            <person name="Fiori P.L."/>
            <person name="Ren Q."/>
            <person name="Paulsen I."/>
            <person name="Zhang H."/>
            <person name="Bastida-Corcuera F.D."/>
            <person name="Simoes-Barbosa A."/>
            <person name="Brown M.T."/>
            <person name="Hayes R.D."/>
            <person name="Mukherjee M."/>
            <person name="Okumura C.Y."/>
            <person name="Schneider R."/>
            <person name="Smith A.J."/>
            <person name="Vanacova S."/>
            <person name="Villalvazo M."/>
            <person name="Haas B.J."/>
            <person name="Pertea M."/>
            <person name="Feldblyum T.V."/>
            <person name="Utterback T.R."/>
            <person name="Shu C.L."/>
            <person name="Osoegawa K."/>
            <person name="de Jong P.J."/>
            <person name="Hrdy I."/>
            <person name="Horvathova L."/>
            <person name="Zubacova Z."/>
            <person name="Dolezal P."/>
            <person name="Malik S.B."/>
            <person name="Logsdon J.M. Jr."/>
            <person name="Henze K."/>
            <person name="Gupta A."/>
            <person name="Wang C.C."/>
            <person name="Dunne R.L."/>
            <person name="Upcroft J.A."/>
            <person name="Upcroft P."/>
            <person name="White O."/>
            <person name="Salzberg S.L."/>
            <person name="Tang P."/>
            <person name="Chiu C.-H."/>
            <person name="Lee Y.-S."/>
            <person name="Embley T.M."/>
            <person name="Coombs G.H."/>
            <person name="Mottram J.C."/>
            <person name="Tachezy J."/>
            <person name="Fraser-Liggett C.M."/>
            <person name="Johnson P.J."/>
        </authorList>
    </citation>
    <scope>NUCLEOTIDE SEQUENCE [LARGE SCALE GENOMIC DNA]</scope>
    <source>
        <strain evidence="6">G3</strain>
    </source>
</reference>
<dbReference type="STRING" id="5722.A2EWG6"/>
<name>A2EWG6_TRIV3</name>
<dbReference type="AlphaFoldDB" id="A2EWG6"/>
<dbReference type="OrthoDB" id="28053at2759"/>
<dbReference type="eggNOG" id="KOG1077">
    <property type="taxonomic scope" value="Eukaryota"/>
</dbReference>
<keyword evidence="4" id="KW-0472">Membrane</keyword>
<gene>
    <name evidence="6" type="ORF">TVAG_325650</name>
</gene>
<sequence length="472" mass="53936">MVLNELMSLIAMVPLTYDSMVLCAQTIARHLKTKRVNVLSFAIDTLLHIVKTTHQLASSIQSSLSDLFSAMRCTDINVSKLSINLMEKMSNEQNYKEMTEEFMSYIQAAPLDVRKVLCCTVPKILSIETADPEFFVLTNINLMKIAGKFTDDSIWQTTADKCEEIEPLIENIIEDLIDFIKKTPEPSVSLMKLTIFLCGKYVNTKPIPIIELFVSRFGSQDSLVQSMIITMITRITTRCVDIYDATIKFLSKNLRHPNPEVSQRASECFITLQTTPLSKSIFESMPKDFSEKDLNDMLNLLKVNVPSNFEIDQVMHHEEDEDRSKQEELLIRRFILTNEGVLYLDHFIHVSGKLKYGSDKMSNVAQIHLTLSNMSLFPFEQFKFEISKNPEYKSIVKTDTNCIDVNEHILVKVGVQAQVIPLSSFPEAILIASLSGNKIIVCFKIPIFPPFNLTESEEDFEEEEYLNDEENY</sequence>
<organism evidence="6 7">
    <name type="scientific">Trichomonas vaginalis (strain ATCC PRA-98 / G3)</name>
    <dbReference type="NCBI Taxonomy" id="412133"/>
    <lineage>
        <taxon>Eukaryota</taxon>
        <taxon>Metamonada</taxon>
        <taxon>Parabasalia</taxon>
        <taxon>Trichomonadida</taxon>
        <taxon>Trichomonadidae</taxon>
        <taxon>Trichomonas</taxon>
    </lineage>
</organism>
<dbReference type="EMBL" id="DS113518">
    <property type="protein sequence ID" value="EAY02993.1"/>
    <property type="molecule type" value="Genomic_DNA"/>
</dbReference>
<evidence type="ECO:0000313" key="7">
    <source>
        <dbReference type="Proteomes" id="UP000001542"/>
    </source>
</evidence>
<comment type="subcellular location">
    <subcellularLocation>
        <location evidence="1">Endomembrane system</location>
    </subcellularLocation>
</comment>
<dbReference type="GO" id="GO:0006886">
    <property type="term" value="P:intracellular protein transport"/>
    <property type="evidence" value="ECO:0007669"/>
    <property type="project" value="InterPro"/>
</dbReference>
<feature type="domain" description="Clathrin/coatomer adaptor adaptin-like N-terminal" evidence="5">
    <location>
        <begin position="1"/>
        <end position="269"/>
    </location>
</feature>
<dbReference type="InterPro" id="IPR016024">
    <property type="entry name" value="ARM-type_fold"/>
</dbReference>
<evidence type="ECO:0000256" key="2">
    <source>
        <dbReference type="ARBA" id="ARBA00022448"/>
    </source>
</evidence>
<dbReference type="InterPro" id="IPR002553">
    <property type="entry name" value="Clathrin/coatomer_adapt-like_N"/>
</dbReference>
<dbReference type="KEGG" id="tva:4760840"/>